<keyword evidence="1" id="KW-0472">Membrane</keyword>
<dbReference type="EMBL" id="LILD01000003">
    <property type="protein sequence ID" value="KOO36837.1"/>
    <property type="molecule type" value="Genomic_DNA"/>
</dbReference>
<keyword evidence="1" id="KW-0812">Transmembrane</keyword>
<organism evidence="2">
    <name type="scientific">Halalkalibacterium halodurans</name>
    <name type="common">Bacillus halodurans</name>
    <dbReference type="NCBI Taxonomy" id="86665"/>
    <lineage>
        <taxon>Bacteria</taxon>
        <taxon>Bacillati</taxon>
        <taxon>Bacillota</taxon>
        <taxon>Bacilli</taxon>
        <taxon>Bacillales</taxon>
        <taxon>Bacillaceae</taxon>
        <taxon>Halalkalibacterium (ex Joshi et al. 2022)</taxon>
    </lineage>
</organism>
<evidence type="ECO:0000313" key="2">
    <source>
        <dbReference type="EMBL" id="KOO36837.1"/>
    </source>
</evidence>
<feature type="transmembrane region" description="Helical" evidence="1">
    <location>
        <begin position="12"/>
        <end position="32"/>
    </location>
</feature>
<dbReference type="RefSeq" id="WP_053432079.1">
    <property type="nucleotide sequence ID" value="NZ_CP040441.1"/>
</dbReference>
<gene>
    <name evidence="2" type="ORF">AMD02_15610</name>
</gene>
<keyword evidence="1" id="KW-1133">Transmembrane helix</keyword>
<dbReference type="AlphaFoldDB" id="A0A0M0KE28"/>
<proteinExistence type="predicted"/>
<protein>
    <submittedName>
        <fullName evidence="2">Uncharacterized protein</fullName>
    </submittedName>
</protein>
<dbReference type="PATRIC" id="fig|136160.3.peg.4064"/>
<name>A0A0M0KE28_ALKHA</name>
<accession>A0A0M0KE28</accession>
<reference evidence="2" key="1">
    <citation type="submission" date="2015-08" db="EMBL/GenBank/DDBJ databases">
        <title>Complete DNA Sequence of Pseudomonas syringae pv. actinidiae, the Causal Agent of Kiwifruit Canker Disease.</title>
        <authorList>
            <person name="Rikkerink E.H.A."/>
            <person name="Fineran P.C."/>
        </authorList>
    </citation>
    <scope>NUCLEOTIDE SEQUENCE</scope>
    <source>
        <strain evidence="2">DSM 13666</strain>
    </source>
</reference>
<comment type="caution">
    <text evidence="2">The sequence shown here is derived from an EMBL/GenBank/DDBJ whole genome shotgun (WGS) entry which is preliminary data.</text>
</comment>
<evidence type="ECO:0000256" key="1">
    <source>
        <dbReference type="SAM" id="Phobius"/>
    </source>
</evidence>
<feature type="transmembrane region" description="Helical" evidence="1">
    <location>
        <begin position="44"/>
        <end position="62"/>
    </location>
</feature>
<sequence length="64" mass="6981">MERIQELLEQIVKWLIFSILLVASISLMVVYQQGYIAEALVARATPLAIVVGLSAIAAAIIVKK</sequence>
<dbReference type="GeneID" id="87595780"/>